<dbReference type="EMBL" id="MVBO01000132">
    <property type="protein sequence ID" value="OZJ02697.1"/>
    <property type="molecule type" value="Genomic_DNA"/>
</dbReference>
<dbReference type="InterPro" id="IPR051023">
    <property type="entry name" value="PP2A_Regulatory_Subunit_A"/>
</dbReference>
<dbReference type="GO" id="GO:0005634">
    <property type="term" value="C:nucleus"/>
    <property type="evidence" value="ECO:0007669"/>
    <property type="project" value="InterPro"/>
</dbReference>
<dbReference type="InterPro" id="IPR021133">
    <property type="entry name" value="HEAT_type_2"/>
</dbReference>
<reference evidence="7 8" key="1">
    <citation type="journal article" date="2017" name="Mycologia">
        <title>Bifiguratus adelaidae, gen. et sp. nov., a new member of Mucoromycotina in endophytic and soil-dwelling habitats.</title>
        <authorList>
            <person name="Torres-Cruz T.J."/>
            <person name="Billingsley Tobias T.L."/>
            <person name="Almatruk M."/>
            <person name="Hesse C."/>
            <person name="Kuske C.R."/>
            <person name="Desiro A."/>
            <person name="Benucci G.M."/>
            <person name="Bonito G."/>
            <person name="Stajich J.E."/>
            <person name="Dunlap C."/>
            <person name="Arnold A.E."/>
            <person name="Porras-Alfaro A."/>
        </authorList>
    </citation>
    <scope>NUCLEOTIDE SEQUENCE [LARGE SCALE GENOMIC DNA]</scope>
    <source>
        <strain evidence="7 8">AZ0501</strain>
    </source>
</reference>
<feature type="compositionally biased region" description="Basic and acidic residues" evidence="4">
    <location>
        <begin position="1"/>
        <end position="21"/>
    </location>
</feature>
<feature type="compositionally biased region" description="Low complexity" evidence="4">
    <location>
        <begin position="906"/>
        <end position="916"/>
    </location>
</feature>
<feature type="repeat" description="HEAT" evidence="3">
    <location>
        <begin position="1139"/>
        <end position="1177"/>
    </location>
</feature>
<keyword evidence="8" id="KW-1185">Reference proteome</keyword>
<evidence type="ECO:0000259" key="5">
    <source>
        <dbReference type="Pfam" id="PF11699"/>
    </source>
</evidence>
<feature type="compositionally biased region" description="Acidic residues" evidence="4">
    <location>
        <begin position="1661"/>
        <end position="1672"/>
    </location>
</feature>
<feature type="compositionally biased region" description="Pro residues" evidence="4">
    <location>
        <begin position="1632"/>
        <end position="1648"/>
    </location>
</feature>
<gene>
    <name evidence="7" type="ORF">BZG36_04600</name>
</gene>
<feature type="compositionally biased region" description="Basic and acidic residues" evidence="4">
    <location>
        <begin position="1680"/>
        <end position="1689"/>
    </location>
</feature>
<dbReference type="GO" id="GO:0019888">
    <property type="term" value="F:protein phosphatase regulator activity"/>
    <property type="evidence" value="ECO:0007669"/>
    <property type="project" value="TreeGrafter"/>
</dbReference>
<dbReference type="SUPFAM" id="SSF51182">
    <property type="entry name" value="RmlC-like cupins"/>
    <property type="match status" value="1"/>
</dbReference>
<feature type="domain" description="Mif2 N-terminal" evidence="6">
    <location>
        <begin position="21"/>
        <end position="66"/>
    </location>
</feature>
<dbReference type="Proteomes" id="UP000242875">
    <property type="component" value="Unassembled WGS sequence"/>
</dbReference>
<feature type="compositionally biased region" description="Basic and acidic residues" evidence="4">
    <location>
        <begin position="90"/>
        <end position="109"/>
    </location>
</feature>
<evidence type="ECO:0000256" key="2">
    <source>
        <dbReference type="ARBA" id="ARBA00023125"/>
    </source>
</evidence>
<accession>A0A261XWG3</accession>
<dbReference type="InterPro" id="IPR028929">
    <property type="entry name" value="Mif2_N"/>
</dbReference>
<dbReference type="GO" id="GO:0000785">
    <property type="term" value="C:chromatin"/>
    <property type="evidence" value="ECO:0007669"/>
    <property type="project" value="InterPro"/>
</dbReference>
<evidence type="ECO:0000259" key="6">
    <source>
        <dbReference type="Pfam" id="PF15624"/>
    </source>
</evidence>
<dbReference type="GO" id="GO:0003677">
    <property type="term" value="F:DNA binding"/>
    <property type="evidence" value="ECO:0007669"/>
    <property type="project" value="UniProtKB-KW"/>
</dbReference>
<dbReference type="Gene3D" id="2.60.120.10">
    <property type="entry name" value="Jelly Rolls"/>
    <property type="match status" value="1"/>
</dbReference>
<evidence type="ECO:0000256" key="4">
    <source>
        <dbReference type="SAM" id="MobiDB-lite"/>
    </source>
</evidence>
<sequence length="1703" mass="187871">MASDVENGKTFRNRNADRNKFTDIGIVGRKTGVSVKGTVRQDADGLENISDFFHQDGSDEEDEEGQEDPGDILPEDIHRSTRSPAVSSHEPSKRTIVRREVSEHEEFYDAKPMSDTNHHHSQHQLSPNGEGYDGYAFSDAGSEPTTPITPKVARILDFKKYQDTDDEEEPILRKTTTSQTHVNPMFKQKASKGYDPSVDYDIGDDVDFSLGARSQNRPMARRGGRARVTAAGHTVSHALHSNDDPDDDFQEPIQPIQPVKRGRGRPRKIEPPEPPTLQDVKTELPMSEATDPPKRGRGRAHLNSLTDQPTPKRPRGRPRKNPVPQPVDAHATELDDGESAMPSHPTPKERRGRPPKHVNKEPVLSHDDLSQTFAYTISSNSTSKGTKRKEVANLLQSGFTRKRNRPDYGEGDEDTKARIPYDSVSAEALVVDVATESERYYPIVFTDAMLQLTRPDEGNYGFQKIFAEGDHASSGLLVLPPGGVKPNKRSYDSTFMFFVIAGVVKAYIHKNAFTLPAGSHFMVPRGNHYELQNEGSQECRLLFMQCRQQVSEVPSTTEEDDCTWHNLRYRERGYCTALDAMADLGFSFESDEDYFDEPIQHVPSIDVAKNLRERVLNAMDGSVGQTTPPEVQNVIYLSDPTEVPSATPFIPAGRMDEEAERLVHPETPAPGLSASDNHNPNLPAPSTPFFLPLTSESTNGPHDEDPDDDQAYLDRNRSQKQHVEPSEALRQARQELSRTGPHIPGIGYDGEEPDSKNFGDSPELFDSDALLQAMAEEVTTADLEEFDPAIASGVEANAAVPMITDEMGQDVEEEEHMLLDDQSLTPLERIYLFTKSDLVFHRIYAARELSGMLQAVSVSDAIEIVIPLINGLAVDNDDSVRESFVTDLDKIILWYYEHCPPILGADAEASESNNGEAAEEVTPSNASAHASNEPVPTLTDFASSLDHTPQTLSSSPPSTTSTDNDDISMVDEAKAADLPHSAEHTPEKTVGPEDIPLPDSDSAQSDTSSAQATSGFTNLPPGTFIPVLTELLLDKNSTLATLTQQCVLSVATQIADDEALLDAEIFDGLVLGLCRMVGVKSCFADTDVASGSHANTKTMSPKPMESLDDGEASLAKMVCLSLISVLANVLGVERCEKYCLPIVQELASDPIFYVRKEAATAIGCLATVLLQSVMVDTLLPLYKTFAKDTIWHVRRSCVLALPAMCGVLPEDLRAHFAVENIEHFRDDASRSVRSALGEVIGEIIAKFLPPHWETTRQPGAVPDALLDYFLSLSSNPGPGQMLKLEPDRTVICAYNFPAVILTAGAQKWDSHLKDAYLTLTKDYQIKVRRTFAYSLHEIASVIGPEKAERDLVQIFAWYLMDLDQVKEGVLEHLADFLSALAPSSRNEYVPILAEVWDGVSNNWRLRDILGHQLRKLCYLFDASKVVENVLPLVWKACSDTIASVRETGVTSFPAILQIAHEEDARQQNDEQHLLDEVLTSILGFSGSTAYRGRVIYAQICLAVISEEEAIHFFDEYLLPKLEKLAQDSIVDVRIAVARCMQAWCSINVYKEDENGTDPDVTRNIISHILNLLASDSNLEVVQFVTPFVPRRFQDNENGILPAADIDADMTAQDAPSQTTTPSSISTPAASNPSPPPTQPKQYPSPTPDKPADASTETASMDYDDNDNDEDISDCLTESEILERRKGKDPMDEDDDLVVIDRVQ</sequence>
<feature type="region of interest" description="Disordered" evidence="4">
    <location>
        <begin position="1611"/>
        <end position="1703"/>
    </location>
</feature>
<feature type="compositionally biased region" description="Low complexity" evidence="4">
    <location>
        <begin position="1614"/>
        <end position="1631"/>
    </location>
</feature>
<evidence type="ECO:0008006" key="9">
    <source>
        <dbReference type="Google" id="ProtNLM"/>
    </source>
</evidence>
<dbReference type="InterPro" id="IPR016024">
    <property type="entry name" value="ARM-type_fold"/>
</dbReference>
<dbReference type="PRINTS" id="PR00929">
    <property type="entry name" value="ATHOOK"/>
</dbReference>
<dbReference type="InterPro" id="IPR011051">
    <property type="entry name" value="RmlC_Cupin_sf"/>
</dbReference>
<evidence type="ECO:0000256" key="1">
    <source>
        <dbReference type="ARBA" id="ARBA00022737"/>
    </source>
</evidence>
<feature type="compositionally biased region" description="Basic and acidic residues" evidence="4">
    <location>
        <begin position="977"/>
        <end position="991"/>
    </location>
</feature>
<dbReference type="SUPFAM" id="SSF48371">
    <property type="entry name" value="ARM repeat"/>
    <property type="match status" value="1"/>
</dbReference>
<evidence type="ECO:0000313" key="8">
    <source>
        <dbReference type="Proteomes" id="UP000242875"/>
    </source>
</evidence>
<feature type="region of interest" description="Disordered" evidence="4">
    <location>
        <begin position="38"/>
        <end position="367"/>
    </location>
</feature>
<feature type="region of interest" description="Disordered" evidence="4">
    <location>
        <begin position="395"/>
        <end position="415"/>
    </location>
</feature>
<feature type="compositionally biased region" description="Basic and acidic residues" evidence="4">
    <location>
        <begin position="358"/>
        <end position="367"/>
    </location>
</feature>
<dbReference type="InterPro" id="IPR011989">
    <property type="entry name" value="ARM-like"/>
</dbReference>
<feature type="compositionally biased region" description="Basic and acidic residues" evidence="4">
    <location>
        <begin position="154"/>
        <end position="163"/>
    </location>
</feature>
<dbReference type="InterPro" id="IPR017956">
    <property type="entry name" value="AT_hook_DNA-bd_motif"/>
</dbReference>
<dbReference type="Gene3D" id="1.25.10.10">
    <property type="entry name" value="Leucine-rich Repeat Variant"/>
    <property type="match status" value="1"/>
</dbReference>
<dbReference type="OrthoDB" id="340346at2759"/>
<dbReference type="Pfam" id="PF15624">
    <property type="entry name" value="Mif2_N"/>
    <property type="match status" value="1"/>
</dbReference>
<evidence type="ECO:0000313" key="7">
    <source>
        <dbReference type="EMBL" id="OZJ02697.1"/>
    </source>
</evidence>
<proteinExistence type="predicted"/>
<feature type="region of interest" description="Disordered" evidence="4">
    <location>
        <begin position="1"/>
        <end position="25"/>
    </location>
</feature>
<dbReference type="InterPro" id="IPR014710">
    <property type="entry name" value="RmlC-like_jellyroll"/>
</dbReference>
<dbReference type="SMART" id="SM00384">
    <property type="entry name" value="AT_hook"/>
    <property type="match status" value="3"/>
</dbReference>
<dbReference type="InterPro" id="IPR000116">
    <property type="entry name" value="HMGA"/>
</dbReference>
<organism evidence="7 8">
    <name type="scientific">Bifiguratus adelaidae</name>
    <dbReference type="NCBI Taxonomy" id="1938954"/>
    <lineage>
        <taxon>Eukaryota</taxon>
        <taxon>Fungi</taxon>
        <taxon>Fungi incertae sedis</taxon>
        <taxon>Mucoromycota</taxon>
        <taxon>Mucoromycotina</taxon>
        <taxon>Endogonomycetes</taxon>
        <taxon>Endogonales</taxon>
        <taxon>Endogonales incertae sedis</taxon>
        <taxon>Bifiguratus</taxon>
    </lineage>
</organism>
<feature type="region of interest" description="Disordered" evidence="4">
    <location>
        <begin position="906"/>
        <end position="965"/>
    </location>
</feature>
<feature type="compositionally biased region" description="Acidic residues" evidence="4">
    <location>
        <begin position="58"/>
        <end position="74"/>
    </location>
</feature>
<feature type="region of interest" description="Disordered" evidence="4">
    <location>
        <begin position="737"/>
        <end position="764"/>
    </location>
</feature>
<feature type="compositionally biased region" description="Low complexity" evidence="4">
    <location>
        <begin position="948"/>
        <end position="962"/>
    </location>
</feature>
<dbReference type="InterPro" id="IPR025974">
    <property type="entry name" value="Mif2/CENP-C_cupin"/>
</dbReference>
<name>A0A261XWG3_9FUNG</name>
<dbReference type="PROSITE" id="PS50077">
    <property type="entry name" value="HEAT_REPEAT"/>
    <property type="match status" value="2"/>
</dbReference>
<dbReference type="PANTHER" id="PTHR10648:SF1">
    <property type="entry name" value="SERINE_THREONINE-PROTEIN PHOSPHATASE 4 REGULATORY SUBUNIT 1"/>
    <property type="match status" value="1"/>
</dbReference>
<feature type="compositionally biased region" description="Low complexity" evidence="4">
    <location>
        <begin position="999"/>
        <end position="1014"/>
    </location>
</feature>
<dbReference type="GO" id="GO:0005737">
    <property type="term" value="C:cytoplasm"/>
    <property type="evidence" value="ECO:0007669"/>
    <property type="project" value="TreeGrafter"/>
</dbReference>
<dbReference type="GO" id="GO:0006355">
    <property type="term" value="P:regulation of DNA-templated transcription"/>
    <property type="evidence" value="ECO:0007669"/>
    <property type="project" value="InterPro"/>
</dbReference>
<dbReference type="Pfam" id="PF11699">
    <property type="entry name" value="CENP-C_C"/>
    <property type="match status" value="1"/>
</dbReference>
<keyword evidence="2" id="KW-0238">DNA-binding</keyword>
<evidence type="ECO:0000256" key="3">
    <source>
        <dbReference type="PROSITE-ProRule" id="PRU00103"/>
    </source>
</evidence>
<dbReference type="PANTHER" id="PTHR10648">
    <property type="entry name" value="SERINE/THREONINE-PROTEIN PHOSPHATASE PP2A 65 KDA REGULATORY SUBUNIT"/>
    <property type="match status" value="1"/>
</dbReference>
<comment type="caution">
    <text evidence="7">The sequence shown here is derived from an EMBL/GenBank/DDBJ whole genome shotgun (WGS) entry which is preliminary data.</text>
</comment>
<feature type="domain" description="Mif2/CENP-C cupin" evidence="5">
    <location>
        <begin position="462"/>
        <end position="545"/>
    </location>
</feature>
<feature type="region of interest" description="Disordered" evidence="4">
    <location>
        <begin position="977"/>
        <end position="1019"/>
    </location>
</feature>
<protein>
    <recommendedName>
        <fullName evidence="9">Mif2/CENP-C cupin domain-containing protein</fullName>
    </recommendedName>
</protein>
<keyword evidence="1" id="KW-0677">Repeat</keyword>
<dbReference type="PRINTS" id="PR00930">
    <property type="entry name" value="HIGHMOBLTYIY"/>
</dbReference>
<feature type="repeat" description="HEAT" evidence="3">
    <location>
        <begin position="1312"/>
        <end position="1350"/>
    </location>
</feature>
<feature type="region of interest" description="Disordered" evidence="4">
    <location>
        <begin position="666"/>
        <end position="711"/>
    </location>
</feature>